<evidence type="ECO:0000256" key="1">
    <source>
        <dbReference type="SAM" id="MobiDB-lite"/>
    </source>
</evidence>
<reference evidence="3 4" key="1">
    <citation type="submission" date="2021-03" db="EMBL/GenBank/DDBJ databases">
        <title>Sequencing the genomes of 1000 actinobacteria strains.</title>
        <authorList>
            <person name="Klenk H.-P."/>
        </authorList>
    </citation>
    <scope>NUCLEOTIDE SEQUENCE [LARGE SCALE GENOMIC DNA]</scope>
    <source>
        <strain evidence="3 4">DSM 45516</strain>
    </source>
</reference>
<name>A0ABS4Q907_9NOCA</name>
<dbReference type="Proteomes" id="UP001519325">
    <property type="component" value="Unassembled WGS sequence"/>
</dbReference>
<feature type="region of interest" description="Disordered" evidence="1">
    <location>
        <begin position="33"/>
        <end position="53"/>
    </location>
</feature>
<evidence type="ECO:0000313" key="3">
    <source>
        <dbReference type="EMBL" id="MBP2187211.1"/>
    </source>
</evidence>
<evidence type="ECO:0000256" key="2">
    <source>
        <dbReference type="SAM" id="Phobius"/>
    </source>
</evidence>
<dbReference type="RefSeq" id="WP_209883652.1">
    <property type="nucleotide sequence ID" value="NZ_JAGGMR010000001.1"/>
</dbReference>
<evidence type="ECO:0000313" key="4">
    <source>
        <dbReference type="Proteomes" id="UP001519325"/>
    </source>
</evidence>
<feature type="transmembrane region" description="Helical" evidence="2">
    <location>
        <begin position="7"/>
        <end position="29"/>
    </location>
</feature>
<accession>A0ABS4Q907</accession>
<sequence length="53" mass="5435">MSRRLAIAAQLVVAVLAIAATVVFVYFLLHSAPAPGSTEAPRPAITGPPHPGM</sequence>
<dbReference type="EMBL" id="JAGGMR010000001">
    <property type="protein sequence ID" value="MBP2187211.1"/>
    <property type="molecule type" value="Genomic_DNA"/>
</dbReference>
<organism evidence="3 4">
    <name type="scientific">Nocardia goodfellowii</name>
    <dbReference type="NCBI Taxonomy" id="882446"/>
    <lineage>
        <taxon>Bacteria</taxon>
        <taxon>Bacillati</taxon>
        <taxon>Actinomycetota</taxon>
        <taxon>Actinomycetes</taxon>
        <taxon>Mycobacteriales</taxon>
        <taxon>Nocardiaceae</taxon>
        <taxon>Nocardia</taxon>
    </lineage>
</organism>
<keyword evidence="2" id="KW-0812">Transmembrane</keyword>
<comment type="caution">
    <text evidence="3">The sequence shown here is derived from an EMBL/GenBank/DDBJ whole genome shotgun (WGS) entry which is preliminary data.</text>
</comment>
<proteinExistence type="predicted"/>
<keyword evidence="4" id="KW-1185">Reference proteome</keyword>
<keyword evidence="2" id="KW-0472">Membrane</keyword>
<protein>
    <submittedName>
        <fullName evidence="3">Uncharacterized protein</fullName>
    </submittedName>
</protein>
<gene>
    <name evidence="3" type="ORF">BJ987_000112</name>
</gene>
<keyword evidence="2" id="KW-1133">Transmembrane helix</keyword>